<dbReference type="EMBL" id="JAVFKD010000016">
    <property type="protein sequence ID" value="KAK5988442.1"/>
    <property type="molecule type" value="Genomic_DNA"/>
</dbReference>
<keyword evidence="2" id="KW-1185">Reference proteome</keyword>
<evidence type="ECO:0000313" key="1">
    <source>
        <dbReference type="EMBL" id="KAK5988442.1"/>
    </source>
</evidence>
<sequence>MSHLSTNLVRQRSPLSHMRALLKPNDPTVGSQRLRDWCKMRLEAVRGVTSTDTSGPTVILQDQTSTRVFNELLAIQGWFPSTLRAEELGSDPTDLAHLSYYNTHRLNWSDSLLVQFTMKGPTSLAVTQSDPNLSGPHSHRWGRSALDTAQNAALFMLKCWPLASSEVITVLWAHGCYTDYAKFQNTDQCTSLVDSVKHLQACGLFDEGRNRWILVLQAKFYYAISRGSADAMTVALPGQWTHLLTVRFYTVGACQTVAFFESLCRRKLSQAAVFLLRSIWTLGHDIFEAASDCANGEDDNLVLVLTKAFGYTFIDIVRLYEEVLRAVLPHAALFELLSGTWACCIGMQRYGFSEHALSEMDSYTLPNQAKPLVDVSQFLVKMGYATDFNDVLDEWSGCNPNYRNEVTVNDYANIAHREVLATVRNIEGRLRHIVSHFGLSQFTENSLQVVQAYRYSNNFL</sequence>
<dbReference type="Proteomes" id="UP001338125">
    <property type="component" value="Unassembled WGS sequence"/>
</dbReference>
<reference evidence="1 2" key="1">
    <citation type="submission" date="2024-01" db="EMBL/GenBank/DDBJ databases">
        <title>Complete genome of Cladobotryum mycophilum ATHUM6906.</title>
        <authorList>
            <person name="Christinaki A.C."/>
            <person name="Myridakis A.I."/>
            <person name="Kouvelis V.N."/>
        </authorList>
    </citation>
    <scope>NUCLEOTIDE SEQUENCE [LARGE SCALE GENOMIC DNA]</scope>
    <source>
        <strain evidence="1 2">ATHUM6906</strain>
    </source>
</reference>
<name>A0ABR0S9C7_9HYPO</name>
<organism evidence="1 2">
    <name type="scientific">Cladobotryum mycophilum</name>
    <dbReference type="NCBI Taxonomy" id="491253"/>
    <lineage>
        <taxon>Eukaryota</taxon>
        <taxon>Fungi</taxon>
        <taxon>Dikarya</taxon>
        <taxon>Ascomycota</taxon>
        <taxon>Pezizomycotina</taxon>
        <taxon>Sordariomycetes</taxon>
        <taxon>Hypocreomycetidae</taxon>
        <taxon>Hypocreales</taxon>
        <taxon>Hypocreaceae</taxon>
        <taxon>Cladobotryum</taxon>
    </lineage>
</organism>
<protein>
    <submittedName>
        <fullName evidence="1">Uncharacterized protein</fullName>
    </submittedName>
</protein>
<comment type="caution">
    <text evidence="1">The sequence shown here is derived from an EMBL/GenBank/DDBJ whole genome shotgun (WGS) entry which is preliminary data.</text>
</comment>
<gene>
    <name evidence="1" type="ORF">PT974_12598</name>
</gene>
<proteinExistence type="predicted"/>
<evidence type="ECO:0000313" key="2">
    <source>
        <dbReference type="Proteomes" id="UP001338125"/>
    </source>
</evidence>
<accession>A0ABR0S9C7</accession>